<evidence type="ECO:0000256" key="4">
    <source>
        <dbReference type="SAM" id="Phobius"/>
    </source>
</evidence>
<protein>
    <submittedName>
        <fullName evidence="7">Efflux RND transporter periplasmic adaptor subunit</fullName>
    </submittedName>
</protein>
<evidence type="ECO:0000256" key="3">
    <source>
        <dbReference type="SAM" id="MobiDB-lite"/>
    </source>
</evidence>
<feature type="domain" description="CzcB-like alpha-helical hairpin" evidence="5">
    <location>
        <begin position="139"/>
        <end position="194"/>
    </location>
</feature>
<evidence type="ECO:0000313" key="7">
    <source>
        <dbReference type="EMBL" id="MFD2592820.1"/>
    </source>
</evidence>
<feature type="region of interest" description="Disordered" evidence="3">
    <location>
        <begin position="29"/>
        <end position="55"/>
    </location>
</feature>
<dbReference type="InterPro" id="IPR051909">
    <property type="entry name" value="MFP_Cation_Efflux"/>
</dbReference>
<organism evidence="7 8">
    <name type="scientific">Aquimarina hainanensis</name>
    <dbReference type="NCBI Taxonomy" id="1578017"/>
    <lineage>
        <taxon>Bacteria</taxon>
        <taxon>Pseudomonadati</taxon>
        <taxon>Bacteroidota</taxon>
        <taxon>Flavobacteriia</taxon>
        <taxon>Flavobacteriales</taxon>
        <taxon>Flavobacteriaceae</taxon>
        <taxon>Aquimarina</taxon>
    </lineage>
</organism>
<reference evidence="8" key="1">
    <citation type="journal article" date="2019" name="Int. J. Syst. Evol. Microbiol.">
        <title>The Global Catalogue of Microorganisms (GCM) 10K type strain sequencing project: providing services to taxonomists for standard genome sequencing and annotation.</title>
        <authorList>
            <consortium name="The Broad Institute Genomics Platform"/>
            <consortium name="The Broad Institute Genome Sequencing Center for Infectious Disease"/>
            <person name="Wu L."/>
            <person name="Ma J."/>
        </authorList>
    </citation>
    <scope>NUCLEOTIDE SEQUENCE [LARGE SCALE GENOMIC DNA]</scope>
    <source>
        <strain evidence="8">KCTC 42423</strain>
    </source>
</reference>
<keyword evidence="2" id="KW-0813">Transport</keyword>
<dbReference type="NCBIfam" id="TIGR01730">
    <property type="entry name" value="RND_mfp"/>
    <property type="match status" value="1"/>
</dbReference>
<comment type="caution">
    <text evidence="7">The sequence shown here is derived from an EMBL/GenBank/DDBJ whole genome shotgun (WGS) entry which is preliminary data.</text>
</comment>
<dbReference type="Gene3D" id="2.40.30.170">
    <property type="match status" value="1"/>
</dbReference>
<dbReference type="InterPro" id="IPR058648">
    <property type="entry name" value="HH_CzcB-like"/>
</dbReference>
<dbReference type="InterPro" id="IPR006143">
    <property type="entry name" value="RND_pump_MFP"/>
</dbReference>
<dbReference type="PANTHER" id="PTHR30097:SF4">
    <property type="entry name" value="SLR6042 PROTEIN"/>
    <property type="match status" value="1"/>
</dbReference>
<dbReference type="InterPro" id="IPR058792">
    <property type="entry name" value="Beta-barrel_RND_2"/>
</dbReference>
<keyword evidence="4" id="KW-0812">Transmembrane</keyword>
<dbReference type="RefSeq" id="WP_378254950.1">
    <property type="nucleotide sequence ID" value="NZ_JBHSJV010000001.1"/>
</dbReference>
<keyword evidence="4" id="KW-1133">Transmembrane helix</keyword>
<gene>
    <name evidence="7" type="ORF">ACFSTE_18425</name>
</gene>
<dbReference type="Pfam" id="PF25954">
    <property type="entry name" value="Beta-barrel_RND_2"/>
    <property type="match status" value="1"/>
</dbReference>
<proteinExistence type="inferred from homology"/>
<evidence type="ECO:0000313" key="8">
    <source>
        <dbReference type="Proteomes" id="UP001597459"/>
    </source>
</evidence>
<name>A0ABW5NB50_9FLAO</name>
<dbReference type="Gene3D" id="2.40.50.100">
    <property type="match status" value="1"/>
</dbReference>
<evidence type="ECO:0000256" key="1">
    <source>
        <dbReference type="ARBA" id="ARBA00009477"/>
    </source>
</evidence>
<evidence type="ECO:0000256" key="2">
    <source>
        <dbReference type="ARBA" id="ARBA00022448"/>
    </source>
</evidence>
<comment type="similarity">
    <text evidence="1">Belongs to the membrane fusion protein (MFP) (TC 8.A.1) family.</text>
</comment>
<feature type="domain" description="CusB-like beta-barrel" evidence="6">
    <location>
        <begin position="253"/>
        <end position="322"/>
    </location>
</feature>
<feature type="transmembrane region" description="Helical" evidence="4">
    <location>
        <begin position="7"/>
        <end position="24"/>
    </location>
</feature>
<evidence type="ECO:0000259" key="5">
    <source>
        <dbReference type="Pfam" id="PF25893"/>
    </source>
</evidence>
<dbReference type="SUPFAM" id="SSF111369">
    <property type="entry name" value="HlyD-like secretion proteins"/>
    <property type="match status" value="1"/>
</dbReference>
<evidence type="ECO:0000259" key="6">
    <source>
        <dbReference type="Pfam" id="PF25954"/>
    </source>
</evidence>
<dbReference type="EMBL" id="JBHULX010000039">
    <property type="protein sequence ID" value="MFD2592820.1"/>
    <property type="molecule type" value="Genomic_DNA"/>
</dbReference>
<dbReference type="Proteomes" id="UP001597459">
    <property type="component" value="Unassembled WGS sequence"/>
</dbReference>
<keyword evidence="4" id="KW-0472">Membrane</keyword>
<sequence>MMKKQYKVVYKLILTIIIIGGFWSCNKEQKKNDHGHTHEEGTHEHSGQEKEAHTHEEVVQLTEAQVQVLDIVIDSIKTQAVGGYIEANGELGVPPQNEAVVTTYIGANISKINVIEGDKVNKGTVVAYIAHPDIISLQTDYIEVYNKLTFLKQDFERQKKLYDAEVGSGRDYQQAKAAWSSARGKVKGYESQLQLLGISPATVRKGGISQQAPVRSPIDGFVEKVFVKSGQYVQPQTSLMEIVNTEHIHADLMVFEKDIKHVKNDQTVRLQVKAAGDKELVAKIYSVGKSFEQEPKALHVHAEIENKDHNLLPGMYVSAKIVTDNVLEKVLPEGAIFEENGKTFAFKAEKVGNKWKFTPTEILIKKKQDGMVALTVIQEADQGKLFAHNGAYYIIAEMKKSEAEHVH</sequence>
<dbReference type="Pfam" id="PF25893">
    <property type="entry name" value="HH_CzcB"/>
    <property type="match status" value="1"/>
</dbReference>
<keyword evidence="8" id="KW-1185">Reference proteome</keyword>
<dbReference type="PANTHER" id="PTHR30097">
    <property type="entry name" value="CATION EFFLUX SYSTEM PROTEIN CUSB"/>
    <property type="match status" value="1"/>
</dbReference>
<accession>A0ABW5NB50</accession>
<dbReference type="Gene3D" id="1.10.287.470">
    <property type="entry name" value="Helix hairpin bin"/>
    <property type="match status" value="1"/>
</dbReference>